<dbReference type="InterPro" id="IPR002347">
    <property type="entry name" value="SDR_fam"/>
</dbReference>
<keyword evidence="3" id="KW-1185">Reference proteome</keyword>
<sequence length="361" mass="40439">MLVENKTTETYQAIHIPVSSNSPPGNVFQRFASYFWYYVICGVSISIKDMIKDIYVKAPVIEIEKLKKRSDQVVVMTGGPRGIGFDIVKKLLQLDYTVILGVRNISASQNGIDKIRSLGITSGGVKFLNLDLKSLNSVRQFAKEVLTCEEGSRIDLLLNNAGSVNGNYEITPDNMESTFQVNYLSHFLLTNLLLPRIKETAAKKGGEPCQIVNTSSHVQNACKIKFNELETSKVYVPFKSYCKSKLYQVVHVKTLENKFREEKINVHAYAVHPGEIATDIWDTVGIFAKILQPVMNLGRTTDGAANTVLYPVLTPEVGAKFGGEYFESGQVKPSNKQANKLEIQEKLWERSLELTKDFNEN</sequence>
<gene>
    <name evidence="2" type="ORF">ODALV1_LOCUS11209</name>
</gene>
<dbReference type="Proteomes" id="UP001642540">
    <property type="component" value="Unassembled WGS sequence"/>
</dbReference>
<dbReference type="PANTHER" id="PTHR43157:SF31">
    <property type="entry name" value="PHOSPHATIDYLINOSITOL-GLYCAN BIOSYNTHESIS CLASS F PROTEIN"/>
    <property type="match status" value="1"/>
</dbReference>
<proteinExistence type="predicted"/>
<comment type="caution">
    <text evidence="2">The sequence shown here is derived from an EMBL/GenBank/DDBJ whole genome shotgun (WGS) entry which is preliminary data.</text>
</comment>
<evidence type="ECO:0000313" key="2">
    <source>
        <dbReference type="EMBL" id="CAL8102639.1"/>
    </source>
</evidence>
<dbReference type="Gene3D" id="3.40.50.720">
    <property type="entry name" value="NAD(P)-binding Rossmann-like Domain"/>
    <property type="match status" value="1"/>
</dbReference>
<reference evidence="2 3" key="1">
    <citation type="submission" date="2024-08" db="EMBL/GenBank/DDBJ databases">
        <authorList>
            <person name="Cucini C."/>
            <person name="Frati F."/>
        </authorList>
    </citation>
    <scope>NUCLEOTIDE SEQUENCE [LARGE SCALE GENOMIC DNA]</scope>
</reference>
<dbReference type="Pfam" id="PF00106">
    <property type="entry name" value="adh_short"/>
    <property type="match status" value="1"/>
</dbReference>
<evidence type="ECO:0000256" key="1">
    <source>
        <dbReference type="ARBA" id="ARBA00023002"/>
    </source>
</evidence>
<dbReference type="InterPro" id="IPR036291">
    <property type="entry name" value="NAD(P)-bd_dom_sf"/>
</dbReference>
<keyword evidence="1" id="KW-0560">Oxidoreductase</keyword>
<evidence type="ECO:0008006" key="4">
    <source>
        <dbReference type="Google" id="ProtNLM"/>
    </source>
</evidence>
<evidence type="ECO:0000313" key="3">
    <source>
        <dbReference type="Proteomes" id="UP001642540"/>
    </source>
</evidence>
<dbReference type="PRINTS" id="PR00081">
    <property type="entry name" value="GDHRDH"/>
</dbReference>
<name>A0ABP1QKR9_9HEXA</name>
<dbReference type="SUPFAM" id="SSF51735">
    <property type="entry name" value="NAD(P)-binding Rossmann-fold domains"/>
    <property type="match status" value="1"/>
</dbReference>
<protein>
    <recommendedName>
        <fullName evidence="4">NAD(P)-binding protein</fullName>
    </recommendedName>
</protein>
<dbReference type="PANTHER" id="PTHR43157">
    <property type="entry name" value="PHOSPHATIDYLINOSITOL-GLYCAN BIOSYNTHESIS CLASS F PROTEIN-RELATED"/>
    <property type="match status" value="1"/>
</dbReference>
<organism evidence="2 3">
    <name type="scientific">Orchesella dallaii</name>
    <dbReference type="NCBI Taxonomy" id="48710"/>
    <lineage>
        <taxon>Eukaryota</taxon>
        <taxon>Metazoa</taxon>
        <taxon>Ecdysozoa</taxon>
        <taxon>Arthropoda</taxon>
        <taxon>Hexapoda</taxon>
        <taxon>Collembola</taxon>
        <taxon>Entomobryomorpha</taxon>
        <taxon>Entomobryoidea</taxon>
        <taxon>Orchesellidae</taxon>
        <taxon>Orchesellinae</taxon>
        <taxon>Orchesella</taxon>
    </lineage>
</organism>
<accession>A0ABP1QKR9</accession>
<dbReference type="EMBL" id="CAXLJM020000034">
    <property type="protein sequence ID" value="CAL8102639.1"/>
    <property type="molecule type" value="Genomic_DNA"/>
</dbReference>